<accession>A0ABN6EYY8</accession>
<keyword evidence="2" id="KW-1185">Reference proteome</keyword>
<dbReference type="RefSeq" id="WP_236890759.1">
    <property type="nucleotide sequence ID" value="NZ_AP024488.1"/>
</dbReference>
<sequence length="161" mass="17817">MDNYEDHLDQLEEDAYARKYARRMVETCISGVVDELAEHHGITQQEAIKRRAGEIKKISKSVLSCTAGELLSKKLGADLSMCLENLSHRLDGRIPPQEAKELAWIERTHADPNATDLQLDEAAAVEQAIQDIESIGSVEESPELSELYANGRQAAKTSIQG</sequence>
<protein>
    <submittedName>
        <fullName evidence="1">Uncharacterized protein</fullName>
    </submittedName>
</protein>
<dbReference type="Proteomes" id="UP001320148">
    <property type="component" value="Chromosome"/>
</dbReference>
<gene>
    <name evidence="1" type="ORF">DSLASN_00740</name>
</gene>
<organism evidence="1 2">
    <name type="scientific">Desulfoluna limicola</name>
    <dbReference type="NCBI Taxonomy" id="2810562"/>
    <lineage>
        <taxon>Bacteria</taxon>
        <taxon>Pseudomonadati</taxon>
        <taxon>Thermodesulfobacteriota</taxon>
        <taxon>Desulfobacteria</taxon>
        <taxon>Desulfobacterales</taxon>
        <taxon>Desulfolunaceae</taxon>
        <taxon>Desulfoluna</taxon>
    </lineage>
</organism>
<dbReference type="EMBL" id="AP024488">
    <property type="protein sequence ID" value="BCS94442.1"/>
    <property type="molecule type" value="Genomic_DNA"/>
</dbReference>
<name>A0ABN6EYY8_9BACT</name>
<evidence type="ECO:0000313" key="1">
    <source>
        <dbReference type="EMBL" id="BCS94442.1"/>
    </source>
</evidence>
<evidence type="ECO:0000313" key="2">
    <source>
        <dbReference type="Proteomes" id="UP001320148"/>
    </source>
</evidence>
<proteinExistence type="predicted"/>
<reference evidence="1 2" key="1">
    <citation type="submission" date="2021-02" db="EMBL/GenBank/DDBJ databases">
        <title>Complete genome of Desulfoluna sp. strain ASN36.</title>
        <authorList>
            <person name="Takahashi A."/>
            <person name="Kojima H."/>
            <person name="Fukui M."/>
        </authorList>
    </citation>
    <scope>NUCLEOTIDE SEQUENCE [LARGE SCALE GENOMIC DNA]</scope>
    <source>
        <strain evidence="1 2">ASN36</strain>
    </source>
</reference>